<keyword evidence="5" id="KW-1185">Reference proteome</keyword>
<dbReference type="MEROPS" id="C59.001"/>
<feature type="domain" description="Choloylglycine hydrolase/NAAA C-terminal" evidence="3">
    <location>
        <begin position="2"/>
        <end position="315"/>
    </location>
</feature>
<accession>K8E1V3</accession>
<evidence type="ECO:0000259" key="3">
    <source>
        <dbReference type="Pfam" id="PF02275"/>
    </source>
</evidence>
<dbReference type="EMBL" id="HE999757">
    <property type="protein sequence ID" value="CCO09824.2"/>
    <property type="molecule type" value="Genomic_DNA"/>
</dbReference>
<dbReference type="Gene3D" id="3.60.60.10">
    <property type="entry name" value="Penicillin V Acylase, Chain A"/>
    <property type="match status" value="1"/>
</dbReference>
<dbReference type="AlphaFoldDB" id="K8E1V3"/>
<dbReference type="PANTHER" id="PTHR35527">
    <property type="entry name" value="CHOLOYLGLYCINE HYDROLASE"/>
    <property type="match status" value="1"/>
</dbReference>
<dbReference type="EC" id="3.5.1.-" evidence="4"/>
<dbReference type="OrthoDB" id="9794717at2"/>
<evidence type="ECO:0000313" key="5">
    <source>
        <dbReference type="Proteomes" id="UP000000212"/>
    </source>
</evidence>
<organism evidence="4 5">
    <name type="scientific">Carnobacterium maltaromaticum LMA28</name>
    <dbReference type="NCBI Taxonomy" id="1234679"/>
    <lineage>
        <taxon>Bacteria</taxon>
        <taxon>Bacillati</taxon>
        <taxon>Bacillota</taxon>
        <taxon>Bacilli</taxon>
        <taxon>Lactobacillales</taxon>
        <taxon>Carnobacteriaceae</taxon>
        <taxon>Carnobacterium</taxon>
    </lineage>
</organism>
<evidence type="ECO:0000256" key="2">
    <source>
        <dbReference type="ARBA" id="ARBA00022801"/>
    </source>
</evidence>
<dbReference type="RefSeq" id="WP_015075371.1">
    <property type="nucleotide sequence ID" value="NC_019425.2"/>
</dbReference>
<evidence type="ECO:0000256" key="1">
    <source>
        <dbReference type="ARBA" id="ARBA00006625"/>
    </source>
</evidence>
<dbReference type="InterPro" id="IPR029132">
    <property type="entry name" value="CBAH/NAAA_C"/>
</dbReference>
<proteinExistence type="inferred from homology"/>
<comment type="similarity">
    <text evidence="1">Belongs to the peptidase C59 family.</text>
</comment>
<evidence type="ECO:0000313" key="4">
    <source>
        <dbReference type="EMBL" id="CCO09824.2"/>
    </source>
</evidence>
<dbReference type="CDD" id="cd00542">
    <property type="entry name" value="Ntn_PVA"/>
    <property type="match status" value="1"/>
</dbReference>
<dbReference type="STRING" id="1234679.BN424_344"/>
<protein>
    <submittedName>
        <fullName evidence="4">Linear amide C-N hydrolases, choloylglycine hydrolase family protein</fullName>
        <ecNumber evidence="4">3.5.1.-</ecNumber>
    </submittedName>
</protein>
<keyword evidence="2 4" id="KW-0378">Hydrolase</keyword>
<dbReference type="KEGG" id="cml:BN424_344"/>
<dbReference type="GO" id="GO:0016787">
    <property type="term" value="F:hydrolase activity"/>
    <property type="evidence" value="ECO:0007669"/>
    <property type="project" value="UniProtKB-KW"/>
</dbReference>
<dbReference type="SUPFAM" id="SSF56235">
    <property type="entry name" value="N-terminal nucleophile aminohydrolases (Ntn hydrolases)"/>
    <property type="match status" value="1"/>
</dbReference>
<dbReference type="HOGENOM" id="CLU_045206_1_0_9"/>
<name>K8E1V3_CARML</name>
<dbReference type="Pfam" id="PF02275">
    <property type="entry name" value="CBAH"/>
    <property type="match status" value="1"/>
</dbReference>
<sequence length="329" mass="36903">MCTSIVLRTMDHKNLLSRTMDFAFDLDARPTICPRNYQWISGVDELSYTGKYAFVGAGKDVEHLLFADGVNEHGLSCAALYLPGEAVYGPAAKPNKVNLAPHDFLLWILSNCKSIADLQKKLGTINLVDVEVPLLGITTPLHWIMTDSTGQCMVIEPRDSLLKMQENPVSVLTNTPKLEWHISNLRNYIGIKPEPFTSKMFGEFEAKPFSQASGTSILPGGYTPPERFVRVAYLKEYIKKSKNEEEAITNIWHILNSVCIPNGVVIQENGSPDYTQYVASMCSESQTYYFSTCKNNQINSVKLTKELISTLTEPKTFDIKENQKFNSLN</sequence>
<reference evidence="5" key="1">
    <citation type="journal article" date="2013" name="Genome Announc.">
        <title>Complete Chromosome Sequence of Carnobacterium maltaromaticum LMA 28.</title>
        <authorList>
            <person name="Cailliez-Grimal C."/>
            <person name="Chaillou S."/>
            <person name="Anba-Mondoloni J."/>
            <person name="Loux V."/>
            <person name="Afzal M.I."/>
            <person name="Rahman A."/>
            <person name="Kergourlay G."/>
            <person name="Champomier-Verges M.C."/>
            <person name="Zagorec M."/>
            <person name="Dalgaard P."/>
            <person name="Leisner J.J."/>
            <person name="Prevost H."/>
            <person name="Revol-Junelles A.M."/>
            <person name="Borges F."/>
        </authorList>
    </citation>
    <scope>NUCLEOTIDE SEQUENCE</scope>
    <source>
        <strain evidence="5">LMA28</strain>
    </source>
</reference>
<dbReference type="Proteomes" id="UP000000212">
    <property type="component" value="Chromosome"/>
</dbReference>
<dbReference type="PANTHER" id="PTHR35527:SF2">
    <property type="entry name" value="HYDROLASE"/>
    <property type="match status" value="1"/>
</dbReference>
<dbReference type="GeneID" id="83607280"/>
<dbReference type="InterPro" id="IPR029055">
    <property type="entry name" value="Ntn_hydrolases_N"/>
</dbReference>
<gene>
    <name evidence="4" type="primary">yxeI</name>
    <name evidence="4" type="ORF">BN424_344</name>
</gene>
<dbReference type="InterPro" id="IPR052193">
    <property type="entry name" value="Peptidase_C59"/>
</dbReference>
<dbReference type="eggNOG" id="COG3049">
    <property type="taxonomic scope" value="Bacteria"/>
</dbReference>